<evidence type="ECO:0000313" key="2">
    <source>
        <dbReference type="Proteomes" id="UP001272242"/>
    </source>
</evidence>
<dbReference type="Proteomes" id="UP001272242">
    <property type="component" value="Unassembled WGS sequence"/>
</dbReference>
<sequence length="153" mass="17044">MSFMFGEEANVPMVRVASFDEQWGDRIGRMARRYRVRIRPTPAGSWGLRPRTYEFAPCLVFWGMVGVPDEGVEGGVGHWTLWFAFREPPYLHRDRESHDAEAIFVNDAEGPHGLMAPGSRFRLTANEDEPVAEVEVLGVVTDAEPGAAPDPSA</sequence>
<dbReference type="RefSeq" id="WP_320689691.1">
    <property type="nucleotide sequence ID" value="NZ_JAXBLV010000242.1"/>
</dbReference>
<gene>
    <name evidence="1" type="ORF">R5W23_005118</name>
</gene>
<evidence type="ECO:0000313" key="1">
    <source>
        <dbReference type="EMBL" id="MDY3563506.1"/>
    </source>
</evidence>
<dbReference type="EMBL" id="JAXBLV010000242">
    <property type="protein sequence ID" value="MDY3563506.1"/>
    <property type="molecule type" value="Genomic_DNA"/>
</dbReference>
<comment type="caution">
    <text evidence="1">The sequence shown here is derived from an EMBL/GenBank/DDBJ whole genome shotgun (WGS) entry which is preliminary data.</text>
</comment>
<reference evidence="2" key="1">
    <citation type="journal article" date="2023" name="Mar. Drugs">
        <title>Gemmata algarum, a Novel Planctomycete Isolated from an Algal Mat, Displays Antimicrobial Activity.</title>
        <authorList>
            <person name="Kumar G."/>
            <person name="Kallscheuer N."/>
            <person name="Kashif M."/>
            <person name="Ahamad S."/>
            <person name="Jagadeeshwari U."/>
            <person name="Pannikurungottu S."/>
            <person name="Haufschild T."/>
            <person name="Kabuu M."/>
            <person name="Sasikala C."/>
            <person name="Jogler C."/>
            <person name="Ramana C."/>
        </authorList>
    </citation>
    <scope>NUCLEOTIDE SEQUENCE [LARGE SCALE GENOMIC DNA]</scope>
    <source>
        <strain evidence="2">JC673</strain>
    </source>
</reference>
<accession>A0ABU5F848</accession>
<organism evidence="1 2">
    <name type="scientific">Gemmata algarum</name>
    <dbReference type="NCBI Taxonomy" id="2975278"/>
    <lineage>
        <taxon>Bacteria</taxon>
        <taxon>Pseudomonadati</taxon>
        <taxon>Planctomycetota</taxon>
        <taxon>Planctomycetia</taxon>
        <taxon>Gemmatales</taxon>
        <taxon>Gemmataceae</taxon>
        <taxon>Gemmata</taxon>
    </lineage>
</organism>
<name>A0ABU5F848_9BACT</name>
<proteinExistence type="predicted"/>
<keyword evidence="2" id="KW-1185">Reference proteome</keyword>
<protein>
    <submittedName>
        <fullName evidence="1">Uncharacterized protein</fullName>
    </submittedName>
</protein>